<dbReference type="PROSITE" id="PS51257">
    <property type="entry name" value="PROKAR_LIPOPROTEIN"/>
    <property type="match status" value="1"/>
</dbReference>
<sequence>MVMKRNNIQLVVLMLIALSCKTSKEIATAQQYETFKALIASQEFTIESDWAYPQLTNAMTQVLNSGLMGPNNNGNSINLIGNANFLTIKGDSITSYLPYFGERQMQVAYGGTDSAIQFNGVMEDLKIEDGKKNRKIFTFRAKSNAENFNVIITLFPNNTSQIVLNGNSRFSIQYSGQVKKISQEEKTS</sequence>
<dbReference type="OrthoDB" id="1448121at2"/>
<protein>
    <submittedName>
        <fullName evidence="1">DUF4251 domain-containing protein</fullName>
    </submittedName>
</protein>
<keyword evidence="2" id="KW-1185">Reference proteome</keyword>
<dbReference type="Proteomes" id="UP000292372">
    <property type="component" value="Unassembled WGS sequence"/>
</dbReference>
<dbReference type="Gene3D" id="2.40.128.410">
    <property type="match status" value="1"/>
</dbReference>
<accession>A0A4Q9FR72</accession>
<comment type="caution">
    <text evidence="1">The sequence shown here is derived from an EMBL/GenBank/DDBJ whole genome shotgun (WGS) entry which is preliminary data.</text>
</comment>
<reference evidence="1 2" key="1">
    <citation type="journal article" date="2015" name="Int. J. Syst. Evol. Microbiol.">
        <title>Hyunsoonleella pacifica sp. nov., isolated from seawater of South Pacific Gyre.</title>
        <authorList>
            <person name="Gao X."/>
            <person name="Zhang Z."/>
            <person name="Dai X."/>
            <person name="Zhang X.H."/>
        </authorList>
    </citation>
    <scope>NUCLEOTIDE SEQUENCE [LARGE SCALE GENOMIC DNA]</scope>
    <source>
        <strain evidence="1 2">SW033</strain>
    </source>
</reference>
<dbReference type="Pfam" id="PF14059">
    <property type="entry name" value="DUF4251"/>
    <property type="match status" value="1"/>
</dbReference>
<evidence type="ECO:0000313" key="1">
    <source>
        <dbReference type="EMBL" id="TBN17753.1"/>
    </source>
</evidence>
<proteinExistence type="predicted"/>
<dbReference type="AlphaFoldDB" id="A0A4Q9FR72"/>
<dbReference type="EMBL" id="SIRS01000002">
    <property type="protein sequence ID" value="TBN17753.1"/>
    <property type="molecule type" value="Genomic_DNA"/>
</dbReference>
<name>A0A4Q9FR72_9FLAO</name>
<dbReference type="InterPro" id="IPR025347">
    <property type="entry name" value="DUF4251"/>
</dbReference>
<organism evidence="1 2">
    <name type="scientific">Hyunsoonleella pacifica</name>
    <dbReference type="NCBI Taxonomy" id="1080224"/>
    <lineage>
        <taxon>Bacteria</taxon>
        <taxon>Pseudomonadati</taxon>
        <taxon>Bacteroidota</taxon>
        <taxon>Flavobacteriia</taxon>
        <taxon>Flavobacteriales</taxon>
        <taxon>Flavobacteriaceae</taxon>
    </lineage>
</organism>
<gene>
    <name evidence="1" type="ORF">EYD46_05405</name>
</gene>
<evidence type="ECO:0000313" key="2">
    <source>
        <dbReference type="Proteomes" id="UP000292372"/>
    </source>
</evidence>